<dbReference type="AlphaFoldDB" id="A0A0X3AP08"/>
<dbReference type="RefSeq" id="WP_055425012.1">
    <property type="nucleotide sequence ID" value="NZ_FCOR01000003.1"/>
</dbReference>
<dbReference type="EMBL" id="FCOR01000003">
    <property type="protein sequence ID" value="CVK15785.1"/>
    <property type="molecule type" value="Genomic_DNA"/>
</dbReference>
<dbReference type="Proteomes" id="UP000182761">
    <property type="component" value="Unassembled WGS sequence"/>
</dbReference>
<gene>
    <name evidence="1" type="ORF">Ga0061079_10395</name>
</gene>
<keyword evidence="2" id="KW-1185">Reference proteome</keyword>
<organism evidence="1 2">
    <name type="scientific">Apibacter mensalis</name>
    <dbReference type="NCBI Taxonomy" id="1586267"/>
    <lineage>
        <taxon>Bacteria</taxon>
        <taxon>Pseudomonadati</taxon>
        <taxon>Bacteroidota</taxon>
        <taxon>Flavobacteriia</taxon>
        <taxon>Flavobacteriales</taxon>
        <taxon>Weeksellaceae</taxon>
        <taxon>Apibacter</taxon>
    </lineage>
</organism>
<proteinExistence type="predicted"/>
<accession>A0A0X3AP08</accession>
<reference evidence="1 2" key="1">
    <citation type="submission" date="2016-01" db="EMBL/GenBank/DDBJ databases">
        <authorList>
            <person name="McClelland M."/>
            <person name="Jain A."/>
            <person name="Saraogi P."/>
            <person name="Mendelson R."/>
            <person name="Westerman R."/>
            <person name="SanMiguel P."/>
            <person name="Csonka L."/>
        </authorList>
    </citation>
    <scope>NUCLEOTIDE SEQUENCE [LARGE SCALE GENOMIC DNA]</scope>
    <source>
        <strain evidence="1 2">R-53146</strain>
    </source>
</reference>
<dbReference type="OrthoDB" id="1367257at2"/>
<name>A0A0X3AP08_9FLAO</name>
<protein>
    <submittedName>
        <fullName evidence="1">Uncharacterized protein</fullName>
    </submittedName>
</protein>
<evidence type="ECO:0000313" key="2">
    <source>
        <dbReference type="Proteomes" id="UP000182761"/>
    </source>
</evidence>
<sequence>MTIKQIKRKIEVGDFILASKLLNITPENVRARFSREKMDVMEALEAIISNRERLIKEYHKKISG</sequence>
<evidence type="ECO:0000313" key="1">
    <source>
        <dbReference type="EMBL" id="CVK15785.1"/>
    </source>
</evidence>